<evidence type="ECO:0000313" key="2">
    <source>
        <dbReference type="Proteomes" id="UP000664034"/>
    </source>
</evidence>
<accession>A0A939GGP1</accession>
<dbReference type="Proteomes" id="UP000664034">
    <property type="component" value="Unassembled WGS sequence"/>
</dbReference>
<reference evidence="1" key="1">
    <citation type="submission" date="2021-03" db="EMBL/GenBank/DDBJ databases">
        <title>Fibrella sp. HMF5335 genome sequencing and assembly.</title>
        <authorList>
            <person name="Kang H."/>
            <person name="Kim H."/>
            <person name="Bae S."/>
            <person name="Joh K."/>
        </authorList>
    </citation>
    <scope>NUCLEOTIDE SEQUENCE</scope>
    <source>
        <strain evidence="1">HMF5335</strain>
    </source>
</reference>
<organism evidence="1 2">
    <name type="scientific">Fibrella rubiginis</name>
    <dbReference type="NCBI Taxonomy" id="2817060"/>
    <lineage>
        <taxon>Bacteria</taxon>
        <taxon>Pseudomonadati</taxon>
        <taxon>Bacteroidota</taxon>
        <taxon>Cytophagia</taxon>
        <taxon>Cytophagales</taxon>
        <taxon>Spirosomataceae</taxon>
        <taxon>Fibrella</taxon>
    </lineage>
</organism>
<evidence type="ECO:0000313" key="1">
    <source>
        <dbReference type="EMBL" id="MBO0936465.1"/>
    </source>
</evidence>
<proteinExistence type="predicted"/>
<protein>
    <submittedName>
        <fullName evidence="1">Uncharacterized protein</fullName>
    </submittedName>
</protein>
<name>A0A939GGP1_9BACT</name>
<gene>
    <name evidence="1" type="ORF">J2I47_07900</name>
</gene>
<comment type="caution">
    <text evidence="1">The sequence shown here is derived from an EMBL/GenBank/DDBJ whole genome shotgun (WGS) entry which is preliminary data.</text>
</comment>
<keyword evidence="2" id="KW-1185">Reference proteome</keyword>
<dbReference type="EMBL" id="JAFMYV010000003">
    <property type="protein sequence ID" value="MBO0936465.1"/>
    <property type="molecule type" value="Genomic_DNA"/>
</dbReference>
<dbReference type="AlphaFoldDB" id="A0A939GGP1"/>
<dbReference type="RefSeq" id="WP_207364027.1">
    <property type="nucleotide sequence ID" value="NZ_JAFMYV010000003.1"/>
</dbReference>
<sequence length="108" mass="12833">MALLSFFRRLAVQDPTEARRRHNYENALNEVRRTNQAQQARAQEWAKLDRLIGQQLEELIQEVGPNSLIVQTVQEVRQNHQQHYERSQQDAERRLVGYRNIILKQGRS</sequence>